<dbReference type="Proteomes" id="UP000054359">
    <property type="component" value="Unassembled WGS sequence"/>
</dbReference>
<feature type="domain" description="PH" evidence="1">
    <location>
        <begin position="166"/>
        <end position="198"/>
    </location>
</feature>
<dbReference type="PANTHER" id="PTHR47644">
    <property type="entry name" value="AGAP008221-PA"/>
    <property type="match status" value="1"/>
</dbReference>
<dbReference type="Gene3D" id="2.30.29.30">
    <property type="entry name" value="Pleckstrin-homology domain (PH domain)/Phosphotyrosine-binding domain (PTB)"/>
    <property type="match status" value="2"/>
</dbReference>
<dbReference type="STRING" id="407821.A0A087U5Z6"/>
<dbReference type="Pfam" id="PF00169">
    <property type="entry name" value="PH"/>
    <property type="match status" value="1"/>
</dbReference>
<evidence type="ECO:0000313" key="3">
    <source>
        <dbReference type="Proteomes" id="UP000054359"/>
    </source>
</evidence>
<keyword evidence="2" id="KW-0418">Kinase</keyword>
<dbReference type="SUPFAM" id="SSF50729">
    <property type="entry name" value="PH domain-like"/>
    <property type="match status" value="2"/>
</dbReference>
<dbReference type="InterPro" id="IPR011993">
    <property type="entry name" value="PH-like_dom_sf"/>
</dbReference>
<dbReference type="EMBL" id="KK118347">
    <property type="protein sequence ID" value="KFM72785.1"/>
    <property type="molecule type" value="Genomic_DNA"/>
</dbReference>
<evidence type="ECO:0000259" key="1">
    <source>
        <dbReference type="PROSITE" id="PS50003"/>
    </source>
</evidence>
<proteinExistence type="predicted"/>
<name>A0A087U5Z6_STEMI</name>
<keyword evidence="3" id="KW-1185">Reference proteome</keyword>
<feature type="domain" description="PH" evidence="1">
    <location>
        <begin position="42"/>
        <end position="141"/>
    </location>
</feature>
<protein>
    <submittedName>
        <fullName evidence="2">Connector enhancer of kinase suppressor of ras 2</fullName>
    </submittedName>
</protein>
<dbReference type="InterPro" id="IPR001849">
    <property type="entry name" value="PH_domain"/>
</dbReference>
<dbReference type="PANTHER" id="PTHR47644:SF1">
    <property type="entry name" value="PDZ DOMAIN-CONTAINING PROTEIN"/>
    <property type="match status" value="1"/>
</dbReference>
<dbReference type="AlphaFoldDB" id="A0A087U5Z6"/>
<gene>
    <name evidence="2" type="ORF">X975_22719</name>
</gene>
<accession>A0A087U5Z6</accession>
<evidence type="ECO:0000313" key="2">
    <source>
        <dbReference type="EMBL" id="KFM72785.1"/>
    </source>
</evidence>
<reference evidence="2 3" key="1">
    <citation type="submission" date="2013-11" db="EMBL/GenBank/DDBJ databases">
        <title>Genome sequencing of Stegodyphus mimosarum.</title>
        <authorList>
            <person name="Bechsgaard J."/>
        </authorList>
    </citation>
    <scope>NUCLEOTIDE SEQUENCE [LARGE SCALE GENOMIC DNA]</scope>
</reference>
<dbReference type="GO" id="GO:0016301">
    <property type="term" value="F:kinase activity"/>
    <property type="evidence" value="ECO:0007669"/>
    <property type="project" value="UniProtKB-KW"/>
</dbReference>
<dbReference type="SMART" id="SM00233">
    <property type="entry name" value="PH"/>
    <property type="match status" value="1"/>
</dbReference>
<dbReference type="PROSITE" id="PS50003">
    <property type="entry name" value="PH_DOMAIN"/>
    <property type="match status" value="2"/>
</dbReference>
<feature type="non-terminal residue" evidence="2">
    <location>
        <position position="198"/>
    </location>
</feature>
<keyword evidence="2" id="KW-0808">Transferase</keyword>
<dbReference type="OrthoDB" id="2157866at2759"/>
<sequence length="198" mass="22671">MKTEKLLEYIRSRIGCRTEVLKMEVSRTCHVLAPVLTDSPPPPVYSGYLQRLSARSVTGRRWCRRWFAVKLDGVLYWYRTNKDHEPLGALGLQNQTISRVPEAGAPHAFKVSKIGESPFYFSADDEDTATRWISALNQVAATASRADPYVDESLRNAQLPPTSIPNVDCQGPLSKLSQRWKAWRRRYFLLKDASLYFY</sequence>
<organism evidence="2 3">
    <name type="scientific">Stegodyphus mimosarum</name>
    <name type="common">African social velvet spider</name>
    <dbReference type="NCBI Taxonomy" id="407821"/>
    <lineage>
        <taxon>Eukaryota</taxon>
        <taxon>Metazoa</taxon>
        <taxon>Ecdysozoa</taxon>
        <taxon>Arthropoda</taxon>
        <taxon>Chelicerata</taxon>
        <taxon>Arachnida</taxon>
        <taxon>Araneae</taxon>
        <taxon>Araneomorphae</taxon>
        <taxon>Entelegynae</taxon>
        <taxon>Eresoidea</taxon>
        <taxon>Eresidae</taxon>
        <taxon>Stegodyphus</taxon>
    </lineage>
</organism>